<dbReference type="RefSeq" id="WP_047753548.1">
    <property type="nucleotide sequence ID" value="NZ_CP018058.1"/>
</dbReference>
<evidence type="ECO:0000313" key="1">
    <source>
        <dbReference type="EMBL" id="OXB86723.1"/>
    </source>
</evidence>
<comment type="caution">
    <text evidence="1">The sequence shown here is derived from an EMBL/GenBank/DDBJ whole genome shotgun (WGS) entry which is preliminary data.</text>
</comment>
<reference evidence="1 2" key="1">
    <citation type="submission" date="2017-05" db="EMBL/GenBank/DDBJ databases">
        <title>The genome sequence of Geobacillus thermocatenulatus DSM 730.</title>
        <authorList>
            <person name="Ramaloko W.T."/>
            <person name="Koen N."/>
            <person name="Polliack S."/>
            <person name="Aliyu H."/>
            <person name="Lebre P."/>
            <person name="Mohr T."/>
            <person name="Oswald F."/>
            <person name="Zwick M."/>
            <person name="Neumann A."/>
            <person name="Syldatk C."/>
            <person name="Cowan D."/>
            <person name="De Maayer P."/>
        </authorList>
    </citation>
    <scope>NUCLEOTIDE SEQUENCE [LARGE SCALE GENOMIC DNA]</scope>
    <source>
        <strain evidence="1 2">BGSC 93A1</strain>
    </source>
</reference>
<dbReference type="EMBL" id="NEWK01000002">
    <property type="protein sequence ID" value="OXB86723.1"/>
    <property type="molecule type" value="Genomic_DNA"/>
</dbReference>
<evidence type="ECO:0000313" key="2">
    <source>
        <dbReference type="Proteomes" id="UP000198378"/>
    </source>
</evidence>
<proteinExistence type="predicted"/>
<gene>
    <name evidence="1" type="ORF">B9L19_14580</name>
</gene>
<dbReference type="KEGG" id="gtm:GT3921_15680"/>
<protein>
    <submittedName>
        <fullName evidence="1">Uncharacterized protein</fullName>
    </submittedName>
</protein>
<organism evidence="1 2">
    <name type="scientific">Geobacillus thermocatenulatus</name>
    <dbReference type="NCBI Taxonomy" id="33938"/>
    <lineage>
        <taxon>Bacteria</taxon>
        <taxon>Bacillati</taxon>
        <taxon>Bacillota</taxon>
        <taxon>Bacilli</taxon>
        <taxon>Bacillales</taxon>
        <taxon>Anoxybacillaceae</taxon>
        <taxon>Geobacillus</taxon>
        <taxon>Geobacillus thermoleovorans group</taxon>
    </lineage>
</organism>
<dbReference type="AlphaFoldDB" id="A0A226Q323"/>
<dbReference type="InterPro" id="IPR036927">
    <property type="entry name" value="Cyt_c_oxase-like_su1_sf"/>
</dbReference>
<keyword evidence="2" id="KW-1185">Reference proteome</keyword>
<sequence length="416" mass="45265">MSSVFPTRTGTETDVRLPFSFIMFAVLAFAASQLLLLWAVPALSSGAFRLPLVWAAAHLGLLGFALMTAMGAMYQLVPVAFLTPIWSERLGFWQFAVTAVGIVAFAVSLAAAPKRAFLPGLLLLFGIVLFVWQMAMTLRQQETKTVMTLFVATSLLFLLLTGAAGALLAFHFFAATGANHHEAVFGLHVLFGLCGWFTLLIMGFSYKMAPMFSLAHSFSMRPARYVYALYISGIAAAFASLFLRSHAWLAAGAALLMSGFVVFASHIRAILQKRMKKTLDRPFRFSLAAVAIGLALHVAAFAAIVVGSGRWLGIIVYLFIVGWIVFSIIGYLFKIVPFLWWTHRYSEKVGQQHVPTLKQMMNERAVAVQCRLWLAALSLAAVALAVASVPLLAVAQTLLAGLSIAFAGTMLAVFRK</sequence>
<name>A0A226Q323_9BACL</name>
<dbReference type="SUPFAM" id="SSF81442">
    <property type="entry name" value="Cytochrome c oxidase subunit I-like"/>
    <property type="match status" value="1"/>
</dbReference>
<dbReference type="Proteomes" id="UP000198378">
    <property type="component" value="Unassembled WGS sequence"/>
</dbReference>
<dbReference type="Gene3D" id="1.20.210.10">
    <property type="entry name" value="Cytochrome c oxidase-like, subunit I domain"/>
    <property type="match status" value="1"/>
</dbReference>
<accession>A0A226Q323</accession>